<dbReference type="Proteomes" id="UP000245890">
    <property type="component" value="Unassembled WGS sequence"/>
</dbReference>
<gene>
    <name evidence="1" type="ORF">DD559_12575</name>
</gene>
<dbReference type="Gene3D" id="3.40.50.1820">
    <property type="entry name" value="alpha/beta hydrolase"/>
    <property type="match status" value="1"/>
</dbReference>
<evidence type="ECO:0008006" key="3">
    <source>
        <dbReference type="Google" id="ProtNLM"/>
    </source>
</evidence>
<reference evidence="1 2" key="1">
    <citation type="submission" date="2018-05" db="EMBL/GenBank/DDBJ databases">
        <title>Description of Sphingomonas pokkalii sp nov, isolated from the rhizosphere of saline tolerant pokkali rice and its draft genome analysis.</title>
        <authorList>
            <person name="Menon R."/>
            <person name="Kumari S."/>
            <person name="Rameshkumar N."/>
        </authorList>
    </citation>
    <scope>NUCLEOTIDE SEQUENCE [LARGE SCALE GENOMIC DNA]</scope>
    <source>
        <strain evidence="1 2">L3B27</strain>
    </source>
</reference>
<comment type="caution">
    <text evidence="1">The sequence shown here is derived from an EMBL/GenBank/DDBJ whole genome shotgun (WGS) entry which is preliminary data.</text>
</comment>
<dbReference type="InterPro" id="IPR029058">
    <property type="entry name" value="AB_hydrolase_fold"/>
</dbReference>
<dbReference type="Pfam" id="PF06821">
    <property type="entry name" value="Ser_hydrolase"/>
    <property type="match status" value="1"/>
</dbReference>
<evidence type="ECO:0000313" key="2">
    <source>
        <dbReference type="Proteomes" id="UP000245890"/>
    </source>
</evidence>
<organism evidence="1 2">
    <name type="scientific">Sphingomonas pokkalii</name>
    <dbReference type="NCBI Taxonomy" id="2175090"/>
    <lineage>
        <taxon>Bacteria</taxon>
        <taxon>Pseudomonadati</taxon>
        <taxon>Pseudomonadota</taxon>
        <taxon>Alphaproteobacteria</taxon>
        <taxon>Sphingomonadales</taxon>
        <taxon>Sphingomonadaceae</taxon>
        <taxon>Sphingomonas</taxon>
    </lineage>
</organism>
<name>A0A2U0SFH2_9SPHN</name>
<evidence type="ECO:0000313" key="1">
    <source>
        <dbReference type="EMBL" id="PVX30061.1"/>
    </source>
</evidence>
<protein>
    <recommendedName>
        <fullName evidence="3">Alpha/beta hydrolase</fullName>
    </recommendedName>
</protein>
<dbReference type="AlphaFoldDB" id="A0A2U0SFH2"/>
<dbReference type="InterPro" id="IPR010662">
    <property type="entry name" value="RBBP9/YdeN"/>
</dbReference>
<sequence length="215" mass="23005">MPMARIGYSFSQYRTGSIAVALAAIPNDFFSVITAGHHTSGILQAILGSGQPVGAHLDDPTDIDRQRSLWAAKLDHAILRAERPVLLVARGQSCFAATWWARLSPRDYIARVAGALFIDPLEADGAAAARFASPRIRLPFPSLLLNGESPDSDAVRRAQALALEWGGALDSAPRTEALSRWQGAREFVMRMTAGVVDRRAQAAGALAAALHAPKD</sequence>
<accession>A0A2U0SFH2</accession>
<proteinExistence type="predicted"/>
<keyword evidence="2" id="KW-1185">Reference proteome</keyword>
<dbReference type="OrthoDB" id="7469780at2"/>
<dbReference type="GO" id="GO:0016787">
    <property type="term" value="F:hydrolase activity"/>
    <property type="evidence" value="ECO:0007669"/>
    <property type="project" value="InterPro"/>
</dbReference>
<dbReference type="EMBL" id="QENQ01000001">
    <property type="protein sequence ID" value="PVX30061.1"/>
    <property type="molecule type" value="Genomic_DNA"/>
</dbReference>